<dbReference type="NCBIfam" id="TIGR01395">
    <property type="entry name" value="FlgC"/>
    <property type="match status" value="1"/>
</dbReference>
<dbReference type="InterPro" id="IPR010930">
    <property type="entry name" value="Flg_bb/hook_C_dom"/>
</dbReference>
<feature type="domain" description="Flagellar basal body rod protein N-terminal" evidence="7">
    <location>
        <begin position="8"/>
        <end position="37"/>
    </location>
</feature>
<sequence length="144" mass="15066">MSSMMNIFRVAGSAMNAESQRLNTTASNLANVDSVAGPDGKPYVAKQVVFQVDPLAQGRGGAGNPAADIGGVKVSKIVNDPSPMKVVYDPSNAAADANGYVTMPNVDPVREMVNMISASRSYQANVETMNTAKSLMLKTLTLGQ</sequence>
<dbReference type="PANTHER" id="PTHR30435:SF2">
    <property type="entry name" value="FLAGELLAR BASAL-BODY ROD PROTEIN FLGC"/>
    <property type="match status" value="1"/>
</dbReference>
<dbReference type="RefSeq" id="WP_024904049.1">
    <property type="nucleotide sequence ID" value="NZ_CADFGU010000003.1"/>
</dbReference>
<comment type="similarity">
    <text evidence="2">Belongs to the flagella basal body rod proteins family.</text>
</comment>
<keyword evidence="10" id="KW-1185">Reference proteome</keyword>
<evidence type="ECO:0000313" key="9">
    <source>
        <dbReference type="EMBL" id="KKB64316.1"/>
    </source>
</evidence>
<keyword evidence="9" id="KW-0969">Cilium</keyword>
<dbReference type="InterPro" id="IPR019776">
    <property type="entry name" value="Flagellar_basal_body_rod_CS"/>
</dbReference>
<dbReference type="Pfam" id="PF00460">
    <property type="entry name" value="Flg_bb_rod"/>
    <property type="match status" value="1"/>
</dbReference>
<dbReference type="GO" id="GO:0030694">
    <property type="term" value="C:bacterial-type flagellum basal body, rod"/>
    <property type="evidence" value="ECO:0007669"/>
    <property type="project" value="UniProtKB-UniRule"/>
</dbReference>
<evidence type="ECO:0000313" key="10">
    <source>
        <dbReference type="Proteomes" id="UP000033618"/>
    </source>
</evidence>
<reference evidence="9 10" key="1">
    <citation type="submission" date="2015-03" db="EMBL/GenBank/DDBJ databases">
        <title>Draft Genome Sequence of Burkholderia andropogonis type strain ICMP2807, isolated from Sorghum bicolor.</title>
        <authorList>
            <person name="Lopes-Santos L."/>
            <person name="Castro D.B."/>
            <person name="Ottoboni L.M."/>
            <person name="Park D."/>
            <person name="Weirc B.S."/>
            <person name="Destefano S.A."/>
        </authorList>
    </citation>
    <scope>NUCLEOTIDE SEQUENCE [LARGE SCALE GENOMIC DNA]</scope>
    <source>
        <strain evidence="9 10">ICMP2807</strain>
    </source>
</reference>
<comment type="subcellular location">
    <subcellularLocation>
        <location evidence="1 6">Bacterial flagellum basal body</location>
    </subcellularLocation>
</comment>
<proteinExistence type="inferred from homology"/>
<dbReference type="InterPro" id="IPR001444">
    <property type="entry name" value="Flag_bb_rod_N"/>
</dbReference>
<dbReference type="PATRIC" id="fig|28092.6.peg.1595"/>
<feature type="domain" description="Flagellar basal-body/hook protein C-terminal" evidence="8">
    <location>
        <begin position="98"/>
        <end position="142"/>
    </location>
</feature>
<dbReference type="Pfam" id="PF06429">
    <property type="entry name" value="Flg_bbr_C"/>
    <property type="match status" value="1"/>
</dbReference>
<comment type="subunit">
    <text evidence="5 6">The basal body constitutes a major portion of the flagellar organelle and consists of four rings (L,P,S, and M) mounted on a central rod. The rod consists of about 26 subunits of FlgG in the distal portion, and FlgB, FlgC and FlgF are thought to build up the proximal portion of the rod with about 6 subunits each.</text>
</comment>
<gene>
    <name evidence="9" type="primary">flgC</name>
    <name evidence="9" type="ORF">WM40_06735</name>
</gene>
<dbReference type="AlphaFoldDB" id="A0A0F5K2G1"/>
<comment type="caution">
    <text evidence="9">The sequence shown here is derived from an EMBL/GenBank/DDBJ whole genome shotgun (WGS) entry which is preliminary data.</text>
</comment>
<evidence type="ECO:0000256" key="4">
    <source>
        <dbReference type="ARBA" id="ARBA00023143"/>
    </source>
</evidence>
<evidence type="ECO:0000256" key="6">
    <source>
        <dbReference type="RuleBase" id="RU362062"/>
    </source>
</evidence>
<keyword evidence="4 6" id="KW-0975">Bacterial flagellum</keyword>
<dbReference type="OrthoDB" id="9794148at2"/>
<evidence type="ECO:0000259" key="7">
    <source>
        <dbReference type="Pfam" id="PF00460"/>
    </source>
</evidence>
<dbReference type="GO" id="GO:0071978">
    <property type="term" value="P:bacterial-type flagellum-dependent swarming motility"/>
    <property type="evidence" value="ECO:0007669"/>
    <property type="project" value="TreeGrafter"/>
</dbReference>
<protein>
    <recommendedName>
        <fullName evidence="3 6">Flagellar basal-body rod protein FlgC</fullName>
    </recommendedName>
</protein>
<organism evidence="9 10">
    <name type="scientific">Robbsia andropogonis</name>
    <dbReference type="NCBI Taxonomy" id="28092"/>
    <lineage>
        <taxon>Bacteria</taxon>
        <taxon>Pseudomonadati</taxon>
        <taxon>Pseudomonadota</taxon>
        <taxon>Betaproteobacteria</taxon>
        <taxon>Burkholderiales</taxon>
        <taxon>Burkholderiaceae</taxon>
        <taxon>Robbsia</taxon>
    </lineage>
</organism>
<name>A0A0F5K2G1_9BURK</name>
<accession>A0A0F5K2G1</accession>
<evidence type="ECO:0000256" key="2">
    <source>
        <dbReference type="ARBA" id="ARBA00009677"/>
    </source>
</evidence>
<evidence type="ECO:0000256" key="5">
    <source>
        <dbReference type="ARBA" id="ARBA00025933"/>
    </source>
</evidence>
<dbReference type="EMBL" id="LAQU01000005">
    <property type="protein sequence ID" value="KKB64316.1"/>
    <property type="molecule type" value="Genomic_DNA"/>
</dbReference>
<dbReference type="Proteomes" id="UP000033618">
    <property type="component" value="Unassembled WGS sequence"/>
</dbReference>
<dbReference type="STRING" id="28092.WM40_06735"/>
<keyword evidence="9" id="KW-0282">Flagellum</keyword>
<evidence type="ECO:0000256" key="3">
    <source>
        <dbReference type="ARBA" id="ARBA00017941"/>
    </source>
</evidence>
<dbReference type="PANTHER" id="PTHR30435">
    <property type="entry name" value="FLAGELLAR PROTEIN"/>
    <property type="match status" value="1"/>
</dbReference>
<evidence type="ECO:0000259" key="8">
    <source>
        <dbReference type="Pfam" id="PF06429"/>
    </source>
</evidence>
<dbReference type="PROSITE" id="PS00588">
    <property type="entry name" value="FLAGELLA_BB_ROD"/>
    <property type="match status" value="1"/>
</dbReference>
<dbReference type="InterPro" id="IPR006299">
    <property type="entry name" value="FlgC"/>
</dbReference>
<evidence type="ECO:0000256" key="1">
    <source>
        <dbReference type="ARBA" id="ARBA00004117"/>
    </source>
</evidence>
<keyword evidence="9" id="KW-0966">Cell projection</keyword>